<dbReference type="Proteomes" id="UP001060215">
    <property type="component" value="Chromosome 2"/>
</dbReference>
<reference evidence="1 2" key="1">
    <citation type="journal article" date="2022" name="Plant J.">
        <title>Chromosome-level genome of Camellia lanceoleosa provides a valuable resource for understanding genome evolution and self-incompatibility.</title>
        <authorList>
            <person name="Gong W."/>
            <person name="Xiao S."/>
            <person name="Wang L."/>
            <person name="Liao Z."/>
            <person name="Chang Y."/>
            <person name="Mo W."/>
            <person name="Hu G."/>
            <person name="Li W."/>
            <person name="Zhao G."/>
            <person name="Zhu H."/>
            <person name="Hu X."/>
            <person name="Ji K."/>
            <person name="Xiang X."/>
            <person name="Song Q."/>
            <person name="Yuan D."/>
            <person name="Jin S."/>
            <person name="Zhang L."/>
        </authorList>
    </citation>
    <scope>NUCLEOTIDE SEQUENCE [LARGE SCALE GENOMIC DNA]</scope>
    <source>
        <strain evidence="1">SQ_2022a</strain>
    </source>
</reference>
<dbReference type="EMBL" id="CM045759">
    <property type="protein sequence ID" value="KAI8018663.1"/>
    <property type="molecule type" value="Genomic_DNA"/>
</dbReference>
<keyword evidence="2" id="KW-1185">Reference proteome</keyword>
<name>A0ACC0HYS7_9ERIC</name>
<sequence length="78" mass="8711">MNSKSNSKATLMFNERDVVDTVRKSSIRSDWGSWKGNQWSKFEWAVVVVVVRVDTVVVDVADVDDGTNVDDVDHGPDV</sequence>
<evidence type="ECO:0000313" key="2">
    <source>
        <dbReference type="Proteomes" id="UP001060215"/>
    </source>
</evidence>
<comment type="caution">
    <text evidence="1">The sequence shown here is derived from an EMBL/GenBank/DDBJ whole genome shotgun (WGS) entry which is preliminary data.</text>
</comment>
<gene>
    <name evidence="1" type="ORF">LOK49_LG04G03357</name>
</gene>
<organism evidence="1 2">
    <name type="scientific">Camellia lanceoleosa</name>
    <dbReference type="NCBI Taxonomy" id="1840588"/>
    <lineage>
        <taxon>Eukaryota</taxon>
        <taxon>Viridiplantae</taxon>
        <taxon>Streptophyta</taxon>
        <taxon>Embryophyta</taxon>
        <taxon>Tracheophyta</taxon>
        <taxon>Spermatophyta</taxon>
        <taxon>Magnoliopsida</taxon>
        <taxon>eudicotyledons</taxon>
        <taxon>Gunneridae</taxon>
        <taxon>Pentapetalae</taxon>
        <taxon>asterids</taxon>
        <taxon>Ericales</taxon>
        <taxon>Theaceae</taxon>
        <taxon>Camellia</taxon>
    </lineage>
</organism>
<proteinExistence type="predicted"/>
<evidence type="ECO:0000313" key="1">
    <source>
        <dbReference type="EMBL" id="KAI8018663.1"/>
    </source>
</evidence>
<accession>A0ACC0HYS7</accession>
<protein>
    <submittedName>
        <fullName evidence="1">Uncharacterized protein</fullName>
    </submittedName>
</protein>